<evidence type="ECO:0000313" key="6">
    <source>
        <dbReference type="Proteomes" id="UP001341135"/>
    </source>
</evidence>
<evidence type="ECO:0000259" key="4">
    <source>
        <dbReference type="PROSITE" id="PS00125"/>
    </source>
</evidence>
<accession>A0ABM8ISC5</accession>
<dbReference type="PANTHER" id="PTHR45668">
    <property type="entry name" value="SERINE/THREONINE-PROTEIN PHOSPHATASE 5-RELATED"/>
    <property type="match status" value="1"/>
</dbReference>
<dbReference type="InterPro" id="IPR006186">
    <property type="entry name" value="Ser/Thr-sp_prot-phosphatase"/>
</dbReference>
<dbReference type="CDD" id="cd00144">
    <property type="entry name" value="MPP_PPP_family"/>
    <property type="match status" value="1"/>
</dbReference>
<dbReference type="SMART" id="SM00156">
    <property type="entry name" value="PP2Ac"/>
    <property type="match status" value="1"/>
</dbReference>
<dbReference type="InterPro" id="IPR051134">
    <property type="entry name" value="PPP_phosphatase"/>
</dbReference>
<evidence type="ECO:0000256" key="2">
    <source>
        <dbReference type="ARBA" id="ARBA00022723"/>
    </source>
</evidence>
<evidence type="ECO:0000256" key="1">
    <source>
        <dbReference type="ARBA" id="ARBA00001936"/>
    </source>
</evidence>
<gene>
    <name evidence="5" type="ORF">PABY_00430</name>
</gene>
<name>A0ABM8ISC5_9CREN</name>
<keyword evidence="3" id="KW-0464">Manganese</keyword>
<dbReference type="EMBL" id="AP028907">
    <property type="protein sequence ID" value="BES80476.1"/>
    <property type="molecule type" value="Genomic_DNA"/>
</dbReference>
<dbReference type="Gene3D" id="3.60.21.10">
    <property type="match status" value="1"/>
</dbReference>
<dbReference type="PANTHER" id="PTHR45668:SF9">
    <property type="entry name" value="SERINE_THREONINE-PROTEIN PHOSPHATASE 7"/>
    <property type="match status" value="1"/>
</dbReference>
<keyword evidence="2" id="KW-0479">Metal-binding</keyword>
<reference evidence="5 6" key="1">
    <citation type="submission" date="2023-09" db="EMBL/GenBank/DDBJ databases">
        <title>Pyrofollis japonicus gen. nov. sp. nov., a novel member of the family Pyrodictiaceae isolated from the Iheya North hydrothermal field.</title>
        <authorList>
            <person name="Miyazaki U."/>
            <person name="Sanari M."/>
            <person name="Tame A."/>
            <person name="Kitajima M."/>
            <person name="Okamoto A."/>
            <person name="Sawayama S."/>
            <person name="Miyazaki J."/>
            <person name="Takai K."/>
            <person name="Nakagawa S."/>
        </authorList>
    </citation>
    <scope>NUCLEOTIDE SEQUENCE [LARGE SCALE GENOMIC DNA]</scope>
    <source>
        <strain evidence="5 6">AV2</strain>
    </source>
</reference>
<dbReference type="RefSeq" id="WP_338250754.1">
    <property type="nucleotide sequence ID" value="NZ_AP028907.1"/>
</dbReference>
<dbReference type="PRINTS" id="PR00114">
    <property type="entry name" value="STPHPHTASE"/>
</dbReference>
<organism evidence="5 6">
    <name type="scientific">Pyrodictium abyssi</name>
    <dbReference type="NCBI Taxonomy" id="54256"/>
    <lineage>
        <taxon>Archaea</taxon>
        <taxon>Thermoproteota</taxon>
        <taxon>Thermoprotei</taxon>
        <taxon>Desulfurococcales</taxon>
        <taxon>Pyrodictiaceae</taxon>
        <taxon>Pyrodictium</taxon>
    </lineage>
</organism>
<dbReference type="InterPro" id="IPR004843">
    <property type="entry name" value="Calcineurin-like_PHP"/>
</dbReference>
<evidence type="ECO:0000256" key="3">
    <source>
        <dbReference type="ARBA" id="ARBA00023211"/>
    </source>
</evidence>
<comment type="cofactor">
    <cofactor evidence="1">
        <name>Mn(2+)</name>
        <dbReference type="ChEBI" id="CHEBI:29035"/>
    </cofactor>
</comment>
<feature type="domain" description="Serine/threonine specific protein phosphatases" evidence="4">
    <location>
        <begin position="92"/>
        <end position="97"/>
    </location>
</feature>
<sequence>MPKELPRLLEDAVEVLRRHGPVVRLGAGSVLVAGDTHGYPEVSRWVLGLADELGVDAVVFLGDYVDRGPRGVENLSLLVERLLEEPGRVMLLRGNHESPSMNLYYGFRGEFAAKVGLEHLDVLHGFYSCLPYAALMGRVLLVHGGVPCRLCRGGPEEPLRLGEIEERLRGLFCRRWLLEWGDSVAVQLLWNDPRGELDWFAPSLRGPGIYYYGRLAWRRFLEANGLVLLVRAHEAVDAHQVWASSGRPVHGLEHGYAVGMEELGGSVVTVFSSLYHGAGAGALLLREGEVVFLRYPGGAQGL</sequence>
<dbReference type="Pfam" id="PF00149">
    <property type="entry name" value="Metallophos"/>
    <property type="match status" value="1"/>
</dbReference>
<dbReference type="GeneID" id="89288068"/>
<dbReference type="PROSITE" id="PS00125">
    <property type="entry name" value="SER_THR_PHOSPHATASE"/>
    <property type="match status" value="1"/>
</dbReference>
<dbReference type="SUPFAM" id="SSF56300">
    <property type="entry name" value="Metallo-dependent phosphatases"/>
    <property type="match status" value="1"/>
</dbReference>
<evidence type="ECO:0000313" key="5">
    <source>
        <dbReference type="EMBL" id="BES80476.1"/>
    </source>
</evidence>
<dbReference type="InterPro" id="IPR029052">
    <property type="entry name" value="Metallo-depent_PP-like"/>
</dbReference>
<keyword evidence="6" id="KW-1185">Reference proteome</keyword>
<dbReference type="Proteomes" id="UP001341135">
    <property type="component" value="Chromosome"/>
</dbReference>
<protein>
    <submittedName>
        <fullName evidence="5">Metallophosphoesterase</fullName>
    </submittedName>
</protein>
<proteinExistence type="predicted"/>